<reference evidence="3" key="1">
    <citation type="journal article" date="2019" name="Int. J. Syst. Evol. Microbiol.">
        <title>The Global Catalogue of Microorganisms (GCM) 10K type strain sequencing project: providing services to taxonomists for standard genome sequencing and annotation.</title>
        <authorList>
            <consortium name="The Broad Institute Genomics Platform"/>
            <consortium name="The Broad Institute Genome Sequencing Center for Infectious Disease"/>
            <person name="Wu L."/>
            <person name="Ma J."/>
        </authorList>
    </citation>
    <scope>NUCLEOTIDE SEQUENCE [LARGE SCALE GENOMIC DNA]</scope>
    <source>
        <strain evidence="3">CCUG 50873</strain>
    </source>
</reference>
<dbReference type="InterPro" id="IPR013830">
    <property type="entry name" value="SGNH_hydro"/>
</dbReference>
<evidence type="ECO:0000313" key="3">
    <source>
        <dbReference type="Proteomes" id="UP001597068"/>
    </source>
</evidence>
<feature type="domain" description="SGNH hydrolase-type esterase" evidence="1">
    <location>
        <begin position="80"/>
        <end position="258"/>
    </location>
</feature>
<sequence>MPPSRRRIARDVATTAVATAGSAGAGWAAWTFLNGQAAVARQVIPHRTDNAPNGDGLYRPDGSGPERMRAGMTADLHLMVFGDSTAAGLGADVADETPGVVLTRLLTHETGRTVRLSTKAIVGATSRGLSGQVDAMLVAGPPPDVAVILVGANDITAVNHIRPSAKRLGAAVRRLVEVDAKVVVGTCPDIGVVTAIPQPLRTVLRQWGFRLARAQAHEVRAAGGRPVPLADLLAREFLAAPERMFSSDHYHPSAAGYSLAAQTLLPEVLAAIGEWGSAPLPDPPEVSEFAENNRLLARVARAVGRPVRPRRRIDEPVLREQSEPTA</sequence>
<dbReference type="Gene3D" id="3.40.50.1110">
    <property type="entry name" value="SGNH hydrolase"/>
    <property type="match status" value="1"/>
</dbReference>
<proteinExistence type="predicted"/>
<evidence type="ECO:0000259" key="1">
    <source>
        <dbReference type="Pfam" id="PF13472"/>
    </source>
</evidence>
<dbReference type="CDD" id="cd01836">
    <property type="entry name" value="FeeA_FeeB_like"/>
    <property type="match status" value="1"/>
</dbReference>
<accession>A0ABW3G883</accession>
<dbReference type="PANTHER" id="PTHR30383">
    <property type="entry name" value="THIOESTERASE 1/PROTEASE 1/LYSOPHOSPHOLIPASE L1"/>
    <property type="match status" value="1"/>
</dbReference>
<comment type="caution">
    <text evidence="2">The sequence shown here is derived from an EMBL/GenBank/DDBJ whole genome shotgun (WGS) entry which is preliminary data.</text>
</comment>
<dbReference type="InterPro" id="IPR036514">
    <property type="entry name" value="SGNH_hydro_sf"/>
</dbReference>
<dbReference type="SUPFAM" id="SSF52266">
    <property type="entry name" value="SGNH hydrolase"/>
    <property type="match status" value="1"/>
</dbReference>
<organism evidence="2 3">
    <name type="scientific">Williamsia deligens</name>
    <dbReference type="NCBI Taxonomy" id="321325"/>
    <lineage>
        <taxon>Bacteria</taxon>
        <taxon>Bacillati</taxon>
        <taxon>Actinomycetota</taxon>
        <taxon>Actinomycetes</taxon>
        <taxon>Mycobacteriales</taxon>
        <taxon>Nocardiaceae</taxon>
        <taxon>Williamsia</taxon>
    </lineage>
</organism>
<keyword evidence="3" id="KW-1185">Reference proteome</keyword>
<keyword evidence="2" id="KW-0378">Hydrolase</keyword>
<dbReference type="PANTHER" id="PTHR30383:SF5">
    <property type="entry name" value="SGNH HYDROLASE-TYPE ESTERASE DOMAIN-CONTAINING PROTEIN"/>
    <property type="match status" value="1"/>
</dbReference>
<dbReference type="GO" id="GO:0016787">
    <property type="term" value="F:hydrolase activity"/>
    <property type="evidence" value="ECO:0007669"/>
    <property type="project" value="UniProtKB-KW"/>
</dbReference>
<protein>
    <submittedName>
        <fullName evidence="2">SGNH/GDSL hydrolase family protein</fullName>
    </submittedName>
</protein>
<dbReference type="Proteomes" id="UP001597068">
    <property type="component" value="Unassembled WGS sequence"/>
</dbReference>
<gene>
    <name evidence="2" type="ORF">ACFQ04_13745</name>
</gene>
<dbReference type="RefSeq" id="WP_253645356.1">
    <property type="nucleotide sequence ID" value="NZ_BAAAMO010000002.1"/>
</dbReference>
<name>A0ABW3G883_9NOCA</name>
<dbReference type="Pfam" id="PF13472">
    <property type="entry name" value="Lipase_GDSL_2"/>
    <property type="match status" value="1"/>
</dbReference>
<dbReference type="EMBL" id="JBHTIL010000001">
    <property type="protein sequence ID" value="MFD0926799.1"/>
    <property type="molecule type" value="Genomic_DNA"/>
</dbReference>
<evidence type="ECO:0000313" key="2">
    <source>
        <dbReference type="EMBL" id="MFD0926799.1"/>
    </source>
</evidence>
<dbReference type="InterPro" id="IPR051532">
    <property type="entry name" value="Ester_Hydrolysis_Enzymes"/>
</dbReference>